<feature type="non-terminal residue" evidence="1">
    <location>
        <position position="1"/>
    </location>
</feature>
<dbReference type="Proteomes" id="UP001597024">
    <property type="component" value="Unassembled WGS sequence"/>
</dbReference>
<sequence>AGLLPLLAGAAGETSGRRDEVLAGLRQAAGWTVRRLHGEPRPSPGLYFGQAGISWALFEAARALDDGELRAKALGMAHELPTEWPQPDICHGLAGAGLAQLHFWQATGDDVFAERACAAADTLVKVAITSDDGILWEIPGDFDSALAGVRHWGFGHGVAGIGAFLLASARAT</sequence>
<comment type="caution">
    <text evidence="1">The sequence shown here is derived from an EMBL/GenBank/DDBJ whole genome shotgun (WGS) entry which is preliminary data.</text>
</comment>
<feature type="non-terminal residue" evidence="1">
    <location>
        <position position="172"/>
    </location>
</feature>
<dbReference type="EMBL" id="JBHTHX010003592">
    <property type="protein sequence ID" value="MFD0891913.1"/>
    <property type="molecule type" value="Genomic_DNA"/>
</dbReference>
<gene>
    <name evidence="1" type="ORF">ACFQ08_45795</name>
</gene>
<reference evidence="2" key="1">
    <citation type="journal article" date="2019" name="Int. J. Syst. Evol. Microbiol.">
        <title>The Global Catalogue of Microorganisms (GCM) 10K type strain sequencing project: providing services to taxonomists for standard genome sequencing and annotation.</title>
        <authorList>
            <consortium name="The Broad Institute Genomics Platform"/>
            <consortium name="The Broad Institute Genome Sequencing Center for Infectious Disease"/>
            <person name="Wu L."/>
            <person name="Ma J."/>
        </authorList>
    </citation>
    <scope>NUCLEOTIDE SEQUENCE [LARGE SCALE GENOMIC DNA]</scope>
    <source>
        <strain evidence="2">CCUG 62974</strain>
    </source>
</reference>
<proteinExistence type="predicted"/>
<dbReference type="PRINTS" id="PR01950">
    <property type="entry name" value="LANCSUPER"/>
</dbReference>
<accession>A0ABW3E8H5</accession>
<evidence type="ECO:0000313" key="2">
    <source>
        <dbReference type="Proteomes" id="UP001597024"/>
    </source>
</evidence>
<name>A0ABW3E8H5_9ACTN</name>
<dbReference type="InterPro" id="IPR007822">
    <property type="entry name" value="LANC-like"/>
</dbReference>
<keyword evidence="2" id="KW-1185">Reference proteome</keyword>
<protein>
    <submittedName>
        <fullName evidence="1">Lanthionine synthetase LanC family protein</fullName>
    </submittedName>
</protein>
<evidence type="ECO:0000313" key="1">
    <source>
        <dbReference type="EMBL" id="MFD0891913.1"/>
    </source>
</evidence>
<dbReference type="Gene3D" id="1.50.10.20">
    <property type="match status" value="1"/>
</dbReference>
<dbReference type="SUPFAM" id="SSF158745">
    <property type="entry name" value="LanC-like"/>
    <property type="match status" value="1"/>
</dbReference>
<dbReference type="Pfam" id="PF05147">
    <property type="entry name" value="LANC_like"/>
    <property type="match status" value="1"/>
</dbReference>
<organism evidence="1 2">
    <name type="scientific">Streptosporangium algeriense</name>
    <dbReference type="NCBI Taxonomy" id="1682748"/>
    <lineage>
        <taxon>Bacteria</taxon>
        <taxon>Bacillati</taxon>
        <taxon>Actinomycetota</taxon>
        <taxon>Actinomycetes</taxon>
        <taxon>Streptosporangiales</taxon>
        <taxon>Streptosporangiaceae</taxon>
        <taxon>Streptosporangium</taxon>
    </lineage>
</organism>